<dbReference type="CDD" id="cd07023">
    <property type="entry name" value="S49_Sppa_N_C"/>
    <property type="match status" value="1"/>
</dbReference>
<dbReference type="RefSeq" id="WP_160633128.1">
    <property type="nucleotide sequence ID" value="NZ_WWNE01000006.1"/>
</dbReference>
<dbReference type="CDD" id="cd07018">
    <property type="entry name" value="S49_SppA_67K_type"/>
    <property type="match status" value="1"/>
</dbReference>
<dbReference type="Pfam" id="PF01343">
    <property type="entry name" value="Peptidase_S49"/>
    <property type="match status" value="2"/>
</dbReference>
<feature type="active site" description="Proton donor/acceptor" evidence="7">
    <location>
        <position position="195"/>
    </location>
</feature>
<feature type="domain" description="Peptidase S49" evidence="8">
    <location>
        <begin position="127"/>
        <end position="279"/>
    </location>
</feature>
<dbReference type="InterPro" id="IPR029045">
    <property type="entry name" value="ClpP/crotonase-like_dom_sf"/>
</dbReference>
<gene>
    <name evidence="9" type="primary">sppA</name>
    <name evidence="9" type="ORF">GQN54_08655</name>
</gene>
<evidence type="ECO:0000256" key="4">
    <source>
        <dbReference type="ARBA" id="ARBA00022801"/>
    </source>
</evidence>
<dbReference type="Proteomes" id="UP000470771">
    <property type="component" value="Unassembled WGS sequence"/>
</dbReference>
<dbReference type="SUPFAM" id="SSF52096">
    <property type="entry name" value="ClpP/crotonase"/>
    <property type="match status" value="2"/>
</dbReference>
<dbReference type="InterPro" id="IPR002142">
    <property type="entry name" value="Peptidase_S49"/>
</dbReference>
<sequence>MKQFFKFMFASMLGMFLTVIISLFILIAIIGGIVSAAGSTPVTFVADHSILHIQLNEEINDRASKNPFENFDFNTFEAKKTIGLNEIKASLEKAKTDDKIKGIFLNLSQLQTGLANIDEIRVALLDFKESGKFIISYSENYSQSAYFLSTVADKVYLNPQGELRFQGMTSQIMFFKDALEKLDIEMQVIRHGKFKSAVEPFLMNEMSPSNKKQMSTLVHSIWNEMTAGISAARGISQDQLNAIADNISIRLPADALKHQLVDALKYEDEVMQELVALSGIEKDEPKLIELSKYKSAAGKENIDEDEDEDQIKNVKEEIAIIYAAGEIRGGKSNAEVMGSETIVEAIKKATKDEDIKAIVLRVNSPGGSALASDVMWRAIELAKAKKPVVVSMGNLAASGGYYISCGANKIFAQPNTITGSIGVFGVVPNFKGLINNKLGVYVDGVSTNKHSDMMINTFRPLDTEETVAITEMVESIYDDFITKVAAGRGITKAEVDSIGQGRVWTGIDAKRIGLVDEIGGLNDALKSAASLAGIEAYEIKELPRQKEPIQQLMEDLSMEAKTYLLGENLGSTYHYFKSLEEVSKRQGIMTRIPFDMRFY</sequence>
<dbReference type="GO" id="GO:0008236">
    <property type="term" value="F:serine-type peptidase activity"/>
    <property type="evidence" value="ECO:0007669"/>
    <property type="project" value="UniProtKB-KW"/>
</dbReference>
<keyword evidence="6" id="KW-0472">Membrane</keyword>
<evidence type="ECO:0000256" key="3">
    <source>
        <dbReference type="ARBA" id="ARBA00022670"/>
    </source>
</evidence>
<evidence type="ECO:0000259" key="8">
    <source>
        <dbReference type="Pfam" id="PF01343"/>
    </source>
</evidence>
<evidence type="ECO:0000256" key="5">
    <source>
        <dbReference type="ARBA" id="ARBA00022825"/>
    </source>
</evidence>
<organism evidence="9 10">
    <name type="scientific">Acidiluteibacter ferrifornacis</name>
    <dbReference type="NCBI Taxonomy" id="2692424"/>
    <lineage>
        <taxon>Bacteria</taxon>
        <taxon>Pseudomonadati</taxon>
        <taxon>Bacteroidota</taxon>
        <taxon>Flavobacteriia</taxon>
        <taxon>Flavobacteriales</taxon>
        <taxon>Cryomorphaceae</taxon>
        <taxon>Acidiluteibacter</taxon>
    </lineage>
</organism>
<keyword evidence="5" id="KW-0720">Serine protease</keyword>
<feature type="active site" description="Nucleophile" evidence="7">
    <location>
        <position position="398"/>
    </location>
</feature>
<evidence type="ECO:0000313" key="10">
    <source>
        <dbReference type="Proteomes" id="UP000470771"/>
    </source>
</evidence>
<keyword evidence="3" id="KW-0645">Protease</keyword>
<dbReference type="InterPro" id="IPR047217">
    <property type="entry name" value="S49_SppA_67K_type_N"/>
</dbReference>
<name>A0A6N9NHN8_9FLAO</name>
<comment type="caution">
    <text evidence="9">The sequence shown here is derived from an EMBL/GenBank/DDBJ whole genome shotgun (WGS) entry which is preliminary data.</text>
</comment>
<dbReference type="InterPro" id="IPR004634">
    <property type="entry name" value="Pept_S49_pIV"/>
</dbReference>
<keyword evidence="10" id="KW-1185">Reference proteome</keyword>
<dbReference type="PANTHER" id="PTHR33209:SF1">
    <property type="entry name" value="PEPTIDASE S49 DOMAIN-CONTAINING PROTEIN"/>
    <property type="match status" value="1"/>
</dbReference>
<dbReference type="GO" id="GO:0016020">
    <property type="term" value="C:membrane"/>
    <property type="evidence" value="ECO:0007669"/>
    <property type="project" value="UniProtKB-SubCell"/>
</dbReference>
<dbReference type="Gene3D" id="3.90.226.10">
    <property type="entry name" value="2-enoyl-CoA Hydratase, Chain A, domain 1"/>
    <property type="match status" value="3"/>
</dbReference>
<protein>
    <submittedName>
        <fullName evidence="9">Signal peptide peptidase SppA</fullName>
    </submittedName>
</protein>
<dbReference type="NCBIfam" id="TIGR00706">
    <property type="entry name" value="SppA_dom"/>
    <property type="match status" value="1"/>
</dbReference>
<evidence type="ECO:0000256" key="6">
    <source>
        <dbReference type="ARBA" id="ARBA00023136"/>
    </source>
</evidence>
<dbReference type="AlphaFoldDB" id="A0A6N9NHN8"/>
<accession>A0A6N9NHN8</accession>
<keyword evidence="4" id="KW-0378">Hydrolase</keyword>
<feature type="domain" description="Peptidase S49" evidence="8">
    <location>
        <begin position="382"/>
        <end position="534"/>
    </location>
</feature>
<reference evidence="9 10" key="1">
    <citation type="submission" date="2019-12" db="EMBL/GenBank/DDBJ databases">
        <authorList>
            <person name="Zhao J."/>
        </authorList>
    </citation>
    <scope>NUCLEOTIDE SEQUENCE [LARGE SCALE GENOMIC DNA]</scope>
    <source>
        <strain evidence="9 10">S-15</strain>
    </source>
</reference>
<dbReference type="InterPro" id="IPR004635">
    <property type="entry name" value="Pept_S49_SppA"/>
</dbReference>
<dbReference type="PIRSF" id="PIRSF001217">
    <property type="entry name" value="Protease_4_SppA"/>
    <property type="match status" value="1"/>
</dbReference>
<evidence type="ECO:0000256" key="7">
    <source>
        <dbReference type="PIRSR" id="PIRSR001217-1"/>
    </source>
</evidence>
<comment type="similarity">
    <text evidence="2">Belongs to the peptidase S49 family.</text>
</comment>
<dbReference type="NCBIfam" id="TIGR00705">
    <property type="entry name" value="SppA_67K"/>
    <property type="match status" value="1"/>
</dbReference>
<evidence type="ECO:0000313" key="9">
    <source>
        <dbReference type="EMBL" id="NBG66188.1"/>
    </source>
</evidence>
<proteinExistence type="inferred from homology"/>
<dbReference type="GO" id="GO:0006465">
    <property type="term" value="P:signal peptide processing"/>
    <property type="evidence" value="ECO:0007669"/>
    <property type="project" value="InterPro"/>
</dbReference>
<comment type="subcellular location">
    <subcellularLocation>
        <location evidence="1">Membrane</location>
    </subcellularLocation>
</comment>
<dbReference type="PANTHER" id="PTHR33209">
    <property type="entry name" value="PROTEASE 4"/>
    <property type="match status" value="1"/>
</dbReference>
<dbReference type="InterPro" id="IPR047272">
    <property type="entry name" value="S49_SppA_C"/>
</dbReference>
<evidence type="ECO:0000256" key="1">
    <source>
        <dbReference type="ARBA" id="ARBA00004370"/>
    </source>
</evidence>
<dbReference type="EMBL" id="WWNE01000006">
    <property type="protein sequence ID" value="NBG66188.1"/>
    <property type="molecule type" value="Genomic_DNA"/>
</dbReference>
<evidence type="ECO:0000256" key="2">
    <source>
        <dbReference type="ARBA" id="ARBA00008683"/>
    </source>
</evidence>